<comment type="caution">
    <text evidence="1">The sequence shown here is derived from an EMBL/GenBank/DDBJ whole genome shotgun (WGS) entry which is preliminary data.</text>
</comment>
<evidence type="ECO:0000313" key="2">
    <source>
        <dbReference type="Proteomes" id="UP000319627"/>
    </source>
</evidence>
<organism evidence="1 2">
    <name type="scientific">Azomonas agilis</name>
    <dbReference type="NCBI Taxonomy" id="116849"/>
    <lineage>
        <taxon>Bacteria</taxon>
        <taxon>Pseudomonadati</taxon>
        <taxon>Pseudomonadota</taxon>
        <taxon>Gammaproteobacteria</taxon>
        <taxon>Pseudomonadales</taxon>
        <taxon>Pseudomonadaceae</taxon>
        <taxon>Azomonas</taxon>
    </lineage>
</organism>
<dbReference type="InterPro" id="IPR009057">
    <property type="entry name" value="Homeodomain-like_sf"/>
</dbReference>
<dbReference type="Proteomes" id="UP000319627">
    <property type="component" value="Unassembled WGS sequence"/>
</dbReference>
<evidence type="ECO:0008006" key="3">
    <source>
        <dbReference type="Google" id="ProtNLM"/>
    </source>
</evidence>
<dbReference type="OrthoDB" id="8896696at2"/>
<keyword evidence="2" id="KW-1185">Reference proteome</keyword>
<gene>
    <name evidence="1" type="ORF">LX59_03009</name>
</gene>
<proteinExistence type="predicted"/>
<dbReference type="EMBL" id="VLKG01000017">
    <property type="protein sequence ID" value="TWH63845.1"/>
    <property type="molecule type" value="Genomic_DNA"/>
</dbReference>
<reference evidence="1 2" key="1">
    <citation type="submission" date="2019-07" db="EMBL/GenBank/DDBJ databases">
        <title>Genomic Encyclopedia of Type Strains, Phase I: the one thousand microbial genomes (KMG-I) project.</title>
        <authorList>
            <person name="Kyrpides N."/>
        </authorList>
    </citation>
    <scope>NUCLEOTIDE SEQUENCE [LARGE SCALE GENOMIC DNA]</scope>
    <source>
        <strain evidence="1 2">DSM 375</strain>
    </source>
</reference>
<evidence type="ECO:0000313" key="1">
    <source>
        <dbReference type="EMBL" id="TWH63845.1"/>
    </source>
</evidence>
<sequence>MVELSSVSIPRELLPESMRDMAGRIGLADTVRIAGLLGGITIRIPEGKNSEGQRAFQELVGLVGERLAHKLRYHYQQEEIYIPRLDRAYRAVRNRHIHTQIKVMGKNGISKQKAVRRLSIENDISDRRIWEILKEPVPNILFPAKRSMIFQG</sequence>
<dbReference type="AlphaFoldDB" id="A0A562HZL9"/>
<dbReference type="RefSeq" id="WP_144573277.1">
    <property type="nucleotide sequence ID" value="NZ_VLKG01000017.1"/>
</dbReference>
<accession>A0A562HZL9</accession>
<dbReference type="SUPFAM" id="SSF46689">
    <property type="entry name" value="Homeodomain-like"/>
    <property type="match status" value="1"/>
</dbReference>
<name>A0A562HZL9_9GAMM</name>
<protein>
    <recommendedName>
        <fullName evidence="3">Mor transcription activator family protein</fullName>
    </recommendedName>
</protein>